<dbReference type="EMBL" id="SLXP01000006">
    <property type="protein sequence ID" value="TCP40829.1"/>
    <property type="molecule type" value="Genomic_DNA"/>
</dbReference>
<dbReference type="GO" id="GO:0019867">
    <property type="term" value="C:outer membrane"/>
    <property type="evidence" value="ECO:0007669"/>
    <property type="project" value="InterPro"/>
</dbReference>
<keyword evidence="2" id="KW-0472">Membrane</keyword>
<proteinExistence type="predicted"/>
<evidence type="ECO:0000256" key="1">
    <source>
        <dbReference type="ARBA" id="ARBA00022729"/>
    </source>
</evidence>
<evidence type="ECO:0000256" key="2">
    <source>
        <dbReference type="ARBA" id="ARBA00023136"/>
    </source>
</evidence>
<keyword evidence="5" id="KW-1185">Reference proteome</keyword>
<dbReference type="PROSITE" id="PS51257">
    <property type="entry name" value="PROKAR_LIPOPROTEIN"/>
    <property type="match status" value="1"/>
</dbReference>
<dbReference type="Proteomes" id="UP000294835">
    <property type="component" value="Unassembled WGS sequence"/>
</dbReference>
<protein>
    <submittedName>
        <fullName evidence="4">Beta-barrel assembly machine subunit BamE</fullName>
    </submittedName>
</protein>
<dbReference type="OrthoDB" id="7203955at2"/>
<dbReference type="Gene3D" id="3.30.1450.10">
    <property type="match status" value="1"/>
</dbReference>
<gene>
    <name evidence="4" type="ORF">EV662_10642</name>
</gene>
<dbReference type="Pfam" id="PF04355">
    <property type="entry name" value="BamE"/>
    <property type="match status" value="1"/>
</dbReference>
<keyword evidence="1" id="KW-0732">Signal</keyword>
<dbReference type="AlphaFoldDB" id="A0A4R2PXS7"/>
<accession>A0A4R2PXS7</accession>
<evidence type="ECO:0000313" key="4">
    <source>
        <dbReference type="EMBL" id="TCP40829.1"/>
    </source>
</evidence>
<evidence type="ECO:0000259" key="3">
    <source>
        <dbReference type="Pfam" id="PF04355"/>
    </source>
</evidence>
<dbReference type="InterPro" id="IPR037873">
    <property type="entry name" value="BamE-like"/>
</dbReference>
<dbReference type="InterPro" id="IPR007450">
    <property type="entry name" value="BamE_dom"/>
</dbReference>
<name>A0A4R2PXS7_9RHOB</name>
<sequence>MARPRAGSARLALVAVLCTALVSCSPISRTHGYAPSEEDLSQIVVGVDTRDSVAEVVGTPSTGGVIRDEAWYYVENTWETVGFRAPENVDRQVVAISFAQDGTVENVERFGLEQGRVIALNRRVTEANVKGISFLRQLMGNIGNFRAADVIGPDS</sequence>
<feature type="domain" description="Outer membrane protein assembly factor BamE" evidence="3">
    <location>
        <begin position="32"/>
        <end position="107"/>
    </location>
</feature>
<reference evidence="4 5" key="1">
    <citation type="submission" date="2019-03" db="EMBL/GenBank/DDBJ databases">
        <title>Genomic Encyclopedia of Type Strains, Phase IV (KMG-IV): sequencing the most valuable type-strain genomes for metagenomic binning, comparative biology and taxonomic classification.</title>
        <authorList>
            <person name="Goeker M."/>
        </authorList>
    </citation>
    <scope>NUCLEOTIDE SEQUENCE [LARGE SCALE GENOMIC DNA]</scope>
    <source>
        <strain evidence="4 5">DSM 18063</strain>
    </source>
</reference>
<comment type="caution">
    <text evidence="4">The sequence shown here is derived from an EMBL/GenBank/DDBJ whole genome shotgun (WGS) entry which is preliminary data.</text>
</comment>
<organism evidence="4 5">
    <name type="scientific">Rhodovulum marinum</name>
    <dbReference type="NCBI Taxonomy" id="320662"/>
    <lineage>
        <taxon>Bacteria</taxon>
        <taxon>Pseudomonadati</taxon>
        <taxon>Pseudomonadota</taxon>
        <taxon>Alphaproteobacteria</taxon>
        <taxon>Rhodobacterales</taxon>
        <taxon>Paracoccaceae</taxon>
        <taxon>Rhodovulum</taxon>
    </lineage>
</organism>
<evidence type="ECO:0000313" key="5">
    <source>
        <dbReference type="Proteomes" id="UP000294835"/>
    </source>
</evidence>